<dbReference type="Proteomes" id="UP000504621">
    <property type="component" value="Unplaced"/>
</dbReference>
<reference evidence="4" key="1">
    <citation type="submission" date="2025-08" db="UniProtKB">
        <authorList>
            <consortium name="RefSeq"/>
        </authorList>
    </citation>
    <scope>IDENTIFICATION</scope>
    <source>
        <tissue evidence="4">Leaf</tissue>
    </source>
</reference>
<dbReference type="RefSeq" id="XP_021301086.1">
    <property type="nucleotide sequence ID" value="XM_021445411.1"/>
</dbReference>
<feature type="region of interest" description="Disordered" evidence="1">
    <location>
        <begin position="682"/>
        <end position="704"/>
    </location>
</feature>
<protein>
    <submittedName>
        <fullName evidence="4">Uncharacterized protein LOC110429389</fullName>
    </submittedName>
</protein>
<accession>A0A6J1BNP3</accession>
<dbReference type="Pfam" id="PF07727">
    <property type="entry name" value="RVT_2"/>
    <property type="match status" value="1"/>
</dbReference>
<proteinExistence type="predicted"/>
<evidence type="ECO:0000259" key="2">
    <source>
        <dbReference type="Pfam" id="PF07727"/>
    </source>
</evidence>
<dbReference type="CDD" id="cd09272">
    <property type="entry name" value="RNase_HI_RT_Ty1"/>
    <property type="match status" value="1"/>
</dbReference>
<keyword evidence="3" id="KW-1185">Reference proteome</keyword>
<dbReference type="PANTHER" id="PTHR11439:SF467">
    <property type="entry name" value="INTEGRASE CATALYTIC DOMAIN-CONTAINING PROTEIN"/>
    <property type="match status" value="1"/>
</dbReference>
<feature type="region of interest" description="Disordered" evidence="1">
    <location>
        <begin position="25"/>
        <end position="58"/>
    </location>
</feature>
<gene>
    <name evidence="4" type="primary">LOC110429389</name>
</gene>
<evidence type="ECO:0000313" key="4">
    <source>
        <dbReference type="RefSeq" id="XP_021301086.1"/>
    </source>
</evidence>
<dbReference type="InterPro" id="IPR013103">
    <property type="entry name" value="RVT_2"/>
</dbReference>
<evidence type="ECO:0000256" key="1">
    <source>
        <dbReference type="SAM" id="MobiDB-lite"/>
    </source>
</evidence>
<feature type="domain" description="Reverse transcriptase Ty1/copia-type" evidence="2">
    <location>
        <begin position="355"/>
        <end position="474"/>
    </location>
</feature>
<dbReference type="OrthoDB" id="1692315at2759"/>
<dbReference type="GeneID" id="110429389"/>
<feature type="compositionally biased region" description="Basic and acidic residues" evidence="1">
    <location>
        <begin position="682"/>
        <end position="700"/>
    </location>
</feature>
<organism evidence="3 4">
    <name type="scientific">Herrania umbratica</name>
    <dbReference type="NCBI Taxonomy" id="108875"/>
    <lineage>
        <taxon>Eukaryota</taxon>
        <taxon>Viridiplantae</taxon>
        <taxon>Streptophyta</taxon>
        <taxon>Embryophyta</taxon>
        <taxon>Tracheophyta</taxon>
        <taxon>Spermatophyta</taxon>
        <taxon>Magnoliopsida</taxon>
        <taxon>eudicotyledons</taxon>
        <taxon>Gunneridae</taxon>
        <taxon>Pentapetalae</taxon>
        <taxon>rosids</taxon>
        <taxon>malvids</taxon>
        <taxon>Malvales</taxon>
        <taxon>Malvaceae</taxon>
        <taxon>Byttnerioideae</taxon>
        <taxon>Herrania</taxon>
    </lineage>
</organism>
<dbReference type="PANTHER" id="PTHR11439">
    <property type="entry name" value="GAG-POL-RELATED RETROTRANSPOSON"/>
    <property type="match status" value="1"/>
</dbReference>
<evidence type="ECO:0000313" key="3">
    <source>
        <dbReference type="Proteomes" id="UP000504621"/>
    </source>
</evidence>
<sequence>MEEPLVIPVEKSNIVPKKNFGPWMIPKRWNHKPQRQEGIINGKDSRMSGSSRNDSKKSEQICWFDREISDDATKEVVVMESTSSRGPSFMQQNFFALSSDEEDDDVLKLINRVKDVDKESSSLVEKVQKEPKEEKKMAYLIPSDMWANHLILPNHVDQTLMVSNDKVSYLSGDNYKGWKESVLLHLECLDLDYALRKDEPTVPVSTSTLAEIALYERLEWSNRLSMMFIKSHIMTSIRESIPNCKNVKDLMKAIDEQFESYDKAFDSTLMSKLTSMKLTGVKAVREHIMQMRDIVAQLKSLKIKISNNYLEVRLIQEMSESAYLVTENNKQAFNKKGKGKSNDAMKDDMGSMANNQVLDFVKLPNEVKPIGCKCVFKTKKESLGNIERYKAKLVANGFSQKERINYRETFSPVSKKNSFRIIVALVAHFDLNLHQMDEKKAFLNGDLEEKVYMKQLEGFISNKGEHLNVMDQCIYHKVSGSKIIFLVLYVYDILLATNDMRLLHEVKQFLSRHFDMKDMGEAPYVISIKIHKNISQSILGLSQKAYINKILERFPMKVCSPSVTLIVKSDKFNLNQCPKNELEREQIRNIPHASTIGSLMYAQVYTRPDITFAVGMLGRYQNSNFAGCVYSQKSTSGYIFLLAGGAISWRSAKQSLVATSTMEAKFVSCFEATSQEYEKKKLKDRNTLEASKRPEQRKVEDEDLESVQLIGEKKKDDCQLKTEKLQKKDNIKEEKVHKTLSINEFLKLAEGKTPYFRHRRKGDRPYGRRDVERPSS</sequence>
<feature type="compositionally biased region" description="Basic and acidic residues" evidence="1">
    <location>
        <begin position="763"/>
        <end position="776"/>
    </location>
</feature>
<dbReference type="Pfam" id="PF14223">
    <property type="entry name" value="Retrotran_gag_2"/>
    <property type="match status" value="1"/>
</dbReference>
<dbReference type="AlphaFoldDB" id="A0A6J1BNP3"/>
<feature type="region of interest" description="Disordered" evidence="1">
    <location>
        <begin position="754"/>
        <end position="776"/>
    </location>
</feature>
<name>A0A6J1BNP3_9ROSI</name>